<reference evidence="2 3" key="1">
    <citation type="submission" date="2016-10" db="EMBL/GenBank/DDBJ databases">
        <authorList>
            <person name="de Groot N.N."/>
        </authorList>
    </citation>
    <scope>NUCLEOTIDE SEQUENCE [LARGE SCALE GENOMIC DNA]</scope>
    <source>
        <strain evidence="2 3">DSM 12272</strain>
    </source>
</reference>
<dbReference type="AlphaFoldDB" id="A0A1H0T963"/>
<dbReference type="OrthoDB" id="1683430at2"/>
<evidence type="ECO:0000313" key="2">
    <source>
        <dbReference type="EMBL" id="SDP50240.1"/>
    </source>
</evidence>
<sequence length="151" mass="17562">MQNFSFNNISDIKAEEKRLHDEYMQKLSELKALQKSKESSGQIFTKGLLPIYVLHILTKGHANGNDISQKIGHRTNGLWVPSTGGIYPLLKKLEKEGFVMGIWDDPKKKFQKFYSLTPKGQNEYIIRKDLMKPRIEEALKVFKIIYKDIYL</sequence>
<proteinExistence type="predicted"/>
<dbReference type="Pfam" id="PF03551">
    <property type="entry name" value="PadR"/>
    <property type="match status" value="1"/>
</dbReference>
<feature type="domain" description="Transcription regulator PadR N-terminal" evidence="1">
    <location>
        <begin position="53"/>
        <end position="123"/>
    </location>
</feature>
<dbReference type="PANTHER" id="PTHR43252:SF7">
    <property type="entry name" value="TRANSCRIPTIONAL REGULATOR YQJI"/>
    <property type="match status" value="1"/>
</dbReference>
<dbReference type="Gene3D" id="1.10.10.10">
    <property type="entry name" value="Winged helix-like DNA-binding domain superfamily/Winged helix DNA-binding domain"/>
    <property type="match status" value="1"/>
</dbReference>
<dbReference type="STRING" id="94869.SAMN04488529_106123"/>
<name>A0A1H0T963_9CLOT</name>
<dbReference type="InterPro" id="IPR036390">
    <property type="entry name" value="WH_DNA-bd_sf"/>
</dbReference>
<dbReference type="PANTHER" id="PTHR43252">
    <property type="entry name" value="TRANSCRIPTIONAL REGULATOR YQJI"/>
    <property type="match status" value="1"/>
</dbReference>
<organism evidence="2 3">
    <name type="scientific">Clostridium gasigenes</name>
    <dbReference type="NCBI Taxonomy" id="94869"/>
    <lineage>
        <taxon>Bacteria</taxon>
        <taxon>Bacillati</taxon>
        <taxon>Bacillota</taxon>
        <taxon>Clostridia</taxon>
        <taxon>Eubacteriales</taxon>
        <taxon>Clostridiaceae</taxon>
        <taxon>Clostridium</taxon>
    </lineage>
</organism>
<evidence type="ECO:0000259" key="1">
    <source>
        <dbReference type="Pfam" id="PF03551"/>
    </source>
</evidence>
<gene>
    <name evidence="2" type="ORF">SAMN04488529_106123</name>
</gene>
<evidence type="ECO:0000313" key="3">
    <source>
        <dbReference type="Proteomes" id="UP000198597"/>
    </source>
</evidence>
<protein>
    <submittedName>
        <fullName evidence="2">Transcriptional regulator PadR-like family protein</fullName>
    </submittedName>
</protein>
<dbReference type="InterPro" id="IPR005149">
    <property type="entry name" value="Tscrpt_reg_PadR_N"/>
</dbReference>
<dbReference type="EMBL" id="FNJM01000006">
    <property type="protein sequence ID" value="SDP50240.1"/>
    <property type="molecule type" value="Genomic_DNA"/>
</dbReference>
<dbReference type="GeneID" id="65308987"/>
<dbReference type="RefSeq" id="WP_089969883.1">
    <property type="nucleotide sequence ID" value="NZ_CP071376.1"/>
</dbReference>
<dbReference type="InterPro" id="IPR036388">
    <property type="entry name" value="WH-like_DNA-bd_sf"/>
</dbReference>
<dbReference type="SUPFAM" id="SSF46785">
    <property type="entry name" value="Winged helix' DNA-binding domain"/>
    <property type="match status" value="1"/>
</dbReference>
<keyword evidence="3" id="KW-1185">Reference proteome</keyword>
<accession>A0A1H0T963</accession>
<dbReference type="Proteomes" id="UP000198597">
    <property type="component" value="Unassembled WGS sequence"/>
</dbReference>